<evidence type="ECO:0000313" key="3">
    <source>
        <dbReference type="Proteomes" id="UP000479710"/>
    </source>
</evidence>
<protein>
    <submittedName>
        <fullName evidence="2">Uncharacterized protein</fullName>
    </submittedName>
</protein>
<organism evidence="2 3">
    <name type="scientific">Oryza meyeriana var. granulata</name>
    <dbReference type="NCBI Taxonomy" id="110450"/>
    <lineage>
        <taxon>Eukaryota</taxon>
        <taxon>Viridiplantae</taxon>
        <taxon>Streptophyta</taxon>
        <taxon>Embryophyta</taxon>
        <taxon>Tracheophyta</taxon>
        <taxon>Spermatophyta</taxon>
        <taxon>Magnoliopsida</taxon>
        <taxon>Liliopsida</taxon>
        <taxon>Poales</taxon>
        <taxon>Poaceae</taxon>
        <taxon>BOP clade</taxon>
        <taxon>Oryzoideae</taxon>
        <taxon>Oryzeae</taxon>
        <taxon>Oryzinae</taxon>
        <taxon>Oryza</taxon>
        <taxon>Oryza meyeriana</taxon>
    </lineage>
</organism>
<evidence type="ECO:0000313" key="2">
    <source>
        <dbReference type="EMBL" id="KAF0888191.1"/>
    </source>
</evidence>
<sequence>MGIGDDQAQMRFPRPLLCTSASSPSMKIERRGRGLQIATGTTCRRRCLRVGWTWGTNLFTAVHHGANRLAHGEVAKDPSPGNQPQSELEGHRPALSACGDSAQRGVPLSPRPKDVDR</sequence>
<proteinExistence type="predicted"/>
<keyword evidence="3" id="KW-1185">Reference proteome</keyword>
<comment type="caution">
    <text evidence="2">The sequence shown here is derived from an EMBL/GenBank/DDBJ whole genome shotgun (WGS) entry which is preliminary data.</text>
</comment>
<dbReference type="Proteomes" id="UP000479710">
    <property type="component" value="Unassembled WGS sequence"/>
</dbReference>
<evidence type="ECO:0000256" key="1">
    <source>
        <dbReference type="SAM" id="MobiDB-lite"/>
    </source>
</evidence>
<dbReference type="EMBL" id="SPHZ02000012">
    <property type="protein sequence ID" value="KAF0888191.1"/>
    <property type="molecule type" value="Genomic_DNA"/>
</dbReference>
<dbReference type="AlphaFoldDB" id="A0A6G1BK68"/>
<name>A0A6G1BK68_9ORYZ</name>
<gene>
    <name evidence="2" type="ORF">E2562_013647</name>
</gene>
<feature type="region of interest" description="Disordered" evidence="1">
    <location>
        <begin position="72"/>
        <end position="117"/>
    </location>
</feature>
<accession>A0A6G1BK68</accession>
<reference evidence="2 3" key="1">
    <citation type="submission" date="2019-11" db="EMBL/GenBank/DDBJ databases">
        <title>Whole genome sequence of Oryza granulata.</title>
        <authorList>
            <person name="Li W."/>
        </authorList>
    </citation>
    <scope>NUCLEOTIDE SEQUENCE [LARGE SCALE GENOMIC DNA]</scope>
    <source>
        <strain evidence="3">cv. Menghai</strain>
        <tissue evidence="2">Leaf</tissue>
    </source>
</reference>